<sequence>MQFKIYLYKIILSKLKAIIMKGGIMDLKNIINDINDVNRRIEYEYNKWNETDDLYLIEECIWTIKSLEIRRSNLYKKAKKSRISYEKVV</sequence>
<reference evidence="1 2" key="1">
    <citation type="submission" date="2016-04" db="EMBL/GenBank/DDBJ databases">
        <title>Genome sequence of Clostridium magnum DSM 2767.</title>
        <authorList>
            <person name="Poehlein A."/>
            <person name="Uhlig R."/>
            <person name="Fischer R."/>
            <person name="Bahl H."/>
            <person name="Daniel R."/>
        </authorList>
    </citation>
    <scope>NUCLEOTIDE SEQUENCE [LARGE SCALE GENOMIC DNA]</scope>
    <source>
        <strain evidence="1 2">DSM 2767</strain>
    </source>
</reference>
<evidence type="ECO:0000313" key="1">
    <source>
        <dbReference type="EMBL" id="KZL91102.1"/>
    </source>
</evidence>
<keyword evidence="2" id="KW-1185">Reference proteome</keyword>
<dbReference type="Proteomes" id="UP000076603">
    <property type="component" value="Unassembled WGS sequence"/>
</dbReference>
<dbReference type="STRING" id="1121326.CLMAG_28600"/>
<protein>
    <submittedName>
        <fullName evidence="1">Uncharacterized protein</fullName>
    </submittedName>
</protein>
<accession>A0A161YKP2</accession>
<name>A0A161YKP2_9CLOT</name>
<comment type="caution">
    <text evidence="1">The sequence shown here is derived from an EMBL/GenBank/DDBJ whole genome shotgun (WGS) entry which is preliminary data.</text>
</comment>
<organism evidence="1 2">
    <name type="scientific">Clostridium magnum DSM 2767</name>
    <dbReference type="NCBI Taxonomy" id="1121326"/>
    <lineage>
        <taxon>Bacteria</taxon>
        <taxon>Bacillati</taxon>
        <taxon>Bacillota</taxon>
        <taxon>Clostridia</taxon>
        <taxon>Eubacteriales</taxon>
        <taxon>Clostridiaceae</taxon>
        <taxon>Clostridium</taxon>
    </lineage>
</organism>
<dbReference type="AlphaFoldDB" id="A0A161YKP2"/>
<dbReference type="EMBL" id="LWAE01000003">
    <property type="protein sequence ID" value="KZL91102.1"/>
    <property type="molecule type" value="Genomic_DNA"/>
</dbReference>
<gene>
    <name evidence="1" type="ORF">CLMAG_28600</name>
</gene>
<dbReference type="PATRIC" id="fig|1121326.3.peg.2878"/>
<evidence type="ECO:0000313" key="2">
    <source>
        <dbReference type="Proteomes" id="UP000076603"/>
    </source>
</evidence>
<proteinExistence type="predicted"/>